<dbReference type="GO" id="GO:0019825">
    <property type="term" value="F:oxygen binding"/>
    <property type="evidence" value="ECO:0007669"/>
    <property type="project" value="UniProtKB-ARBA"/>
</dbReference>
<feature type="domain" description="GAF" evidence="12">
    <location>
        <begin position="68"/>
        <end position="215"/>
    </location>
</feature>
<dbReference type="CDD" id="cd16917">
    <property type="entry name" value="HATPase_UhpB-NarQ-NarX-like"/>
    <property type="match status" value="1"/>
</dbReference>
<evidence type="ECO:0000256" key="7">
    <source>
        <dbReference type="ARBA" id="ARBA00022777"/>
    </source>
</evidence>
<name>A0A918QGD1_9ACTN</name>
<dbReference type="PANTHER" id="PTHR24421">
    <property type="entry name" value="NITRATE/NITRITE SENSOR PROTEIN NARX-RELATED"/>
    <property type="match status" value="1"/>
</dbReference>
<dbReference type="SUPFAM" id="SSF55781">
    <property type="entry name" value="GAF domain-like"/>
    <property type="match status" value="2"/>
</dbReference>
<dbReference type="Pfam" id="PF02518">
    <property type="entry name" value="HATPase_c"/>
    <property type="match status" value="1"/>
</dbReference>
<dbReference type="GO" id="GO:0000155">
    <property type="term" value="F:phosphorelay sensor kinase activity"/>
    <property type="evidence" value="ECO:0007669"/>
    <property type="project" value="InterPro"/>
</dbReference>
<evidence type="ECO:0000259" key="13">
    <source>
        <dbReference type="SMART" id="SM00387"/>
    </source>
</evidence>
<dbReference type="GO" id="GO:0019826">
    <property type="term" value="F:oxygen sensor activity"/>
    <property type="evidence" value="ECO:0007669"/>
    <property type="project" value="UniProtKB-ARBA"/>
</dbReference>
<dbReference type="SMART" id="SM00387">
    <property type="entry name" value="HATPase_c"/>
    <property type="match status" value="1"/>
</dbReference>
<feature type="region of interest" description="Disordered" evidence="11">
    <location>
        <begin position="1"/>
        <end position="30"/>
    </location>
</feature>
<keyword evidence="4" id="KW-0597">Phosphoprotein</keyword>
<dbReference type="Pfam" id="PF13185">
    <property type="entry name" value="GAF_2"/>
    <property type="match status" value="2"/>
</dbReference>
<evidence type="ECO:0000256" key="6">
    <source>
        <dbReference type="ARBA" id="ARBA00022723"/>
    </source>
</evidence>
<dbReference type="InterPro" id="IPR003594">
    <property type="entry name" value="HATPase_dom"/>
</dbReference>
<dbReference type="GO" id="GO:0020037">
    <property type="term" value="F:heme binding"/>
    <property type="evidence" value="ECO:0007669"/>
    <property type="project" value="UniProtKB-ARBA"/>
</dbReference>
<gene>
    <name evidence="14" type="ORF">GCM10010365_75610</name>
</gene>
<evidence type="ECO:0000256" key="4">
    <source>
        <dbReference type="ARBA" id="ARBA00022553"/>
    </source>
</evidence>
<reference evidence="14" key="2">
    <citation type="submission" date="2020-09" db="EMBL/GenBank/DDBJ databases">
        <authorList>
            <person name="Sun Q."/>
            <person name="Ohkuma M."/>
        </authorList>
    </citation>
    <scope>NUCLEOTIDE SEQUENCE</scope>
    <source>
        <strain evidence="14">JCM 4815</strain>
    </source>
</reference>
<keyword evidence="9" id="KW-0408">Iron</keyword>
<comment type="caution">
    <text evidence="14">The sequence shown here is derived from an EMBL/GenBank/DDBJ whole genome shotgun (WGS) entry which is preliminary data.</text>
</comment>
<keyword evidence="5" id="KW-0808">Transferase</keyword>
<dbReference type="GO" id="GO:0016020">
    <property type="term" value="C:membrane"/>
    <property type="evidence" value="ECO:0007669"/>
    <property type="project" value="InterPro"/>
</dbReference>
<feature type="domain" description="GAF" evidence="12">
    <location>
        <begin position="236"/>
        <end position="382"/>
    </location>
</feature>
<keyword evidence="3" id="KW-0963">Cytoplasm</keyword>
<dbReference type="PANTHER" id="PTHR24421:SF56">
    <property type="entry name" value="OXYGEN SENSOR HISTIDINE KINASE RESPONSE REGULATOR DOST"/>
    <property type="match status" value="1"/>
</dbReference>
<evidence type="ECO:0000256" key="8">
    <source>
        <dbReference type="ARBA" id="ARBA00022842"/>
    </source>
</evidence>
<feature type="domain" description="Histidine kinase/HSP90-like ATPase" evidence="13">
    <location>
        <begin position="496"/>
        <end position="587"/>
    </location>
</feature>
<organism evidence="14 15">
    <name type="scientific">Streptomyces poonensis</name>
    <dbReference type="NCBI Taxonomy" id="68255"/>
    <lineage>
        <taxon>Bacteria</taxon>
        <taxon>Bacillati</taxon>
        <taxon>Actinomycetota</taxon>
        <taxon>Actinomycetes</taxon>
        <taxon>Kitasatosporales</taxon>
        <taxon>Streptomycetaceae</taxon>
        <taxon>Streptomyces</taxon>
    </lineage>
</organism>
<sequence length="596" mass="63655">MLHHMVSREDENAAVDGRSEAQRPGPVPPLRMDALLSELQEHVERVRGGRDRMQTLLDAVLAVGSDLDLEDLLRRIVQSAVDLVDAEYGALGVLGEEGTIRQFITVGMDQGTIGRIGAYPEGHGILGLLIREPHPLRLEVLGEHAEAVGFPPGHPPMRTFLGAPVQVRDKIFGNLYLTDKRGGTPFDADDEAVLRSLAAAAGVAIDNARLYADSRHRERRLAASAEMTRALLSGAPPEEIVRSLADTVREMTDSDLVTLARPLGEGDDLVVEAAAGEAADQVLGLALPATTLAAKVYATGEPLTSDALSADPRALGGSASVVPLGPAFFVPIGDSEATRGVLQVANAPGRPPFTDAAVDMVLTFADQAALALQIAEHRRDAEQLALLGDRDRIARDLHDQVIQRLFADALTLQAALGRVRDQPTAAERIQRVVDDLDDTIKIIRSTIFGLQYRDRQERTGGLRADLLALTDEATRTLGFAPALRMTGLLDTDVPATHAGHLLAVLREALSNAARHARATTVDVTVEAADRTLRLTVTDNGRGIDPAATRRSGLANLRSRAEELGGTFRLARRDPTGTLLEWTVPLPAGSTAAEADG</sequence>
<evidence type="ECO:0000256" key="1">
    <source>
        <dbReference type="ARBA" id="ARBA00001946"/>
    </source>
</evidence>
<dbReference type="InterPro" id="IPR036890">
    <property type="entry name" value="HATPase_C_sf"/>
</dbReference>
<feature type="compositionally biased region" description="Basic and acidic residues" evidence="11">
    <location>
        <begin position="1"/>
        <end position="21"/>
    </location>
</feature>
<dbReference type="GO" id="GO:0070483">
    <property type="term" value="P:detection of hypoxia"/>
    <property type="evidence" value="ECO:0007669"/>
    <property type="project" value="UniProtKB-ARBA"/>
</dbReference>
<keyword evidence="7 14" id="KW-0418">Kinase</keyword>
<keyword evidence="6" id="KW-0479">Metal-binding</keyword>
<reference evidence="14" key="1">
    <citation type="journal article" date="2014" name="Int. J. Syst. Evol. Microbiol.">
        <title>Complete genome sequence of Corynebacterium casei LMG S-19264T (=DSM 44701T), isolated from a smear-ripened cheese.</title>
        <authorList>
            <consortium name="US DOE Joint Genome Institute (JGI-PGF)"/>
            <person name="Walter F."/>
            <person name="Albersmeier A."/>
            <person name="Kalinowski J."/>
            <person name="Ruckert C."/>
        </authorList>
    </citation>
    <scope>NUCLEOTIDE SEQUENCE</scope>
    <source>
        <strain evidence="14">JCM 4815</strain>
    </source>
</reference>
<keyword evidence="8" id="KW-0460">Magnesium</keyword>
<dbReference type="Proteomes" id="UP000622166">
    <property type="component" value="Unassembled WGS sequence"/>
</dbReference>
<dbReference type="SMART" id="SM00065">
    <property type="entry name" value="GAF"/>
    <property type="match status" value="2"/>
</dbReference>
<keyword evidence="15" id="KW-1185">Reference proteome</keyword>
<evidence type="ECO:0000256" key="5">
    <source>
        <dbReference type="ARBA" id="ARBA00022679"/>
    </source>
</evidence>
<dbReference type="EMBL" id="BMVW01000031">
    <property type="protein sequence ID" value="GGZ43929.1"/>
    <property type="molecule type" value="Genomic_DNA"/>
</dbReference>
<evidence type="ECO:0000256" key="2">
    <source>
        <dbReference type="ARBA" id="ARBA00001971"/>
    </source>
</evidence>
<evidence type="ECO:0000256" key="11">
    <source>
        <dbReference type="SAM" id="MobiDB-lite"/>
    </source>
</evidence>
<comment type="cofactor">
    <cofactor evidence="2">
        <name>heme</name>
        <dbReference type="ChEBI" id="CHEBI:30413"/>
    </cofactor>
</comment>
<dbReference type="InterPro" id="IPR011712">
    <property type="entry name" value="Sig_transdc_His_kin_sub3_dim/P"/>
</dbReference>
<evidence type="ECO:0000256" key="3">
    <source>
        <dbReference type="ARBA" id="ARBA00022490"/>
    </source>
</evidence>
<dbReference type="Pfam" id="PF07730">
    <property type="entry name" value="HisKA_3"/>
    <property type="match status" value="1"/>
</dbReference>
<dbReference type="GO" id="GO:0070026">
    <property type="term" value="F:nitric oxide binding"/>
    <property type="evidence" value="ECO:0007669"/>
    <property type="project" value="UniProtKB-ARBA"/>
</dbReference>
<evidence type="ECO:0000256" key="9">
    <source>
        <dbReference type="ARBA" id="ARBA00023004"/>
    </source>
</evidence>
<evidence type="ECO:0000259" key="12">
    <source>
        <dbReference type="SMART" id="SM00065"/>
    </source>
</evidence>
<dbReference type="GO" id="GO:0046983">
    <property type="term" value="F:protein dimerization activity"/>
    <property type="evidence" value="ECO:0007669"/>
    <property type="project" value="InterPro"/>
</dbReference>
<keyword evidence="10" id="KW-0902">Two-component regulatory system</keyword>
<evidence type="ECO:0000313" key="15">
    <source>
        <dbReference type="Proteomes" id="UP000622166"/>
    </source>
</evidence>
<dbReference type="InterPro" id="IPR050482">
    <property type="entry name" value="Sensor_HK_TwoCompSys"/>
</dbReference>
<dbReference type="Gene3D" id="3.30.450.40">
    <property type="match status" value="2"/>
</dbReference>
<dbReference type="InterPro" id="IPR003018">
    <property type="entry name" value="GAF"/>
</dbReference>
<dbReference type="AlphaFoldDB" id="A0A918QGD1"/>
<protein>
    <submittedName>
        <fullName evidence="14">Histidine kinase</fullName>
    </submittedName>
</protein>
<comment type="cofactor">
    <cofactor evidence="1">
        <name>Mg(2+)</name>
        <dbReference type="ChEBI" id="CHEBI:18420"/>
    </cofactor>
</comment>
<evidence type="ECO:0000256" key="10">
    <source>
        <dbReference type="ARBA" id="ARBA00023012"/>
    </source>
</evidence>
<dbReference type="FunFam" id="3.30.450.40:FF:000052">
    <property type="entry name" value="Oxygen sensor histidine kinase response regulator DevS/DosS"/>
    <property type="match status" value="1"/>
</dbReference>
<dbReference type="GO" id="GO:0000287">
    <property type="term" value="F:magnesium ion binding"/>
    <property type="evidence" value="ECO:0007669"/>
    <property type="project" value="UniProtKB-ARBA"/>
</dbReference>
<dbReference type="Gene3D" id="1.20.5.1930">
    <property type="match status" value="1"/>
</dbReference>
<dbReference type="InterPro" id="IPR029016">
    <property type="entry name" value="GAF-like_dom_sf"/>
</dbReference>
<dbReference type="GO" id="GO:0070025">
    <property type="term" value="F:carbon monoxide binding"/>
    <property type="evidence" value="ECO:0007669"/>
    <property type="project" value="UniProtKB-ARBA"/>
</dbReference>
<dbReference type="GO" id="GO:0005524">
    <property type="term" value="F:ATP binding"/>
    <property type="evidence" value="ECO:0007669"/>
    <property type="project" value="UniProtKB-ARBA"/>
</dbReference>
<dbReference type="Gene3D" id="3.30.565.10">
    <property type="entry name" value="Histidine kinase-like ATPase, C-terminal domain"/>
    <property type="match status" value="1"/>
</dbReference>
<dbReference type="SUPFAM" id="SSF55874">
    <property type="entry name" value="ATPase domain of HSP90 chaperone/DNA topoisomerase II/histidine kinase"/>
    <property type="match status" value="1"/>
</dbReference>
<proteinExistence type="predicted"/>
<accession>A0A918QGD1</accession>
<evidence type="ECO:0000313" key="14">
    <source>
        <dbReference type="EMBL" id="GGZ43929.1"/>
    </source>
</evidence>